<gene>
    <name evidence="3" type="ORF">UV12_C0002G0101</name>
</gene>
<evidence type="ECO:0008006" key="5">
    <source>
        <dbReference type="Google" id="ProtNLM"/>
    </source>
</evidence>
<dbReference type="EMBL" id="LCDG01000002">
    <property type="protein sequence ID" value="KKS48252.1"/>
    <property type="molecule type" value="Genomic_DNA"/>
</dbReference>
<dbReference type="AlphaFoldDB" id="A0A0G0ZHQ6"/>
<evidence type="ECO:0000313" key="3">
    <source>
        <dbReference type="EMBL" id="KKS48252.1"/>
    </source>
</evidence>
<accession>A0A0G0ZHQ6</accession>
<feature type="region of interest" description="Disordered" evidence="1">
    <location>
        <begin position="132"/>
        <end position="151"/>
    </location>
</feature>
<reference evidence="3 4" key="1">
    <citation type="journal article" date="2015" name="Nature">
        <title>rRNA introns, odd ribosomes, and small enigmatic genomes across a large radiation of phyla.</title>
        <authorList>
            <person name="Brown C.T."/>
            <person name="Hug L.A."/>
            <person name="Thomas B.C."/>
            <person name="Sharon I."/>
            <person name="Castelle C.J."/>
            <person name="Singh A."/>
            <person name="Wilkins M.J."/>
            <person name="Williams K.H."/>
            <person name="Banfield J.F."/>
        </authorList>
    </citation>
    <scope>NUCLEOTIDE SEQUENCE [LARGE SCALE GENOMIC DNA]</scope>
</reference>
<proteinExistence type="predicted"/>
<dbReference type="Pfam" id="PF12666">
    <property type="entry name" value="PrgI"/>
    <property type="match status" value="1"/>
</dbReference>
<organism evidence="3 4">
    <name type="scientific">Candidatus Nomurabacteria bacterium GW2011_GWC2_42_20</name>
    <dbReference type="NCBI Taxonomy" id="1618756"/>
    <lineage>
        <taxon>Bacteria</taxon>
        <taxon>Candidatus Nomuraibacteriota</taxon>
    </lineage>
</organism>
<keyword evidence="2" id="KW-0812">Transmembrane</keyword>
<dbReference type="InterPro" id="IPR024414">
    <property type="entry name" value="Uncharacterised_PrgI"/>
</dbReference>
<protein>
    <recommendedName>
        <fullName evidence="5">PrgI family protein</fullName>
    </recommendedName>
</protein>
<evidence type="ECO:0000256" key="1">
    <source>
        <dbReference type="SAM" id="MobiDB-lite"/>
    </source>
</evidence>
<dbReference type="Proteomes" id="UP000034704">
    <property type="component" value="Unassembled WGS sequence"/>
</dbReference>
<comment type="caution">
    <text evidence="3">The sequence shown here is derived from an EMBL/GenBank/DDBJ whole genome shotgun (WGS) entry which is preliminary data.</text>
</comment>
<name>A0A0G0ZHQ6_9BACT</name>
<feature type="transmembrane region" description="Helical" evidence="2">
    <location>
        <begin position="40"/>
        <end position="64"/>
    </location>
</feature>
<sequence length="151" mass="16874">MQFHIPQYIDIEDKLFGPLTLKQAVYVAGGLGGAYLVYRIIPYTVIKGPIILGIAGLTWALAFYPKEKLGKPFIEILEAAFNYMVRDKLYTWKKTTKEATAGKEEDFIKSQSFSTPTVPTGKLSSTSFNLDVRGKEEPEEKVLGGDDTIFK</sequence>
<keyword evidence="2" id="KW-1133">Transmembrane helix</keyword>
<evidence type="ECO:0000256" key="2">
    <source>
        <dbReference type="SAM" id="Phobius"/>
    </source>
</evidence>
<evidence type="ECO:0000313" key="4">
    <source>
        <dbReference type="Proteomes" id="UP000034704"/>
    </source>
</evidence>
<keyword evidence="2" id="KW-0472">Membrane</keyword>
<dbReference type="STRING" id="1618756.UV12_C0002G0101"/>